<dbReference type="Proteomes" id="UP000304382">
    <property type="component" value="Unassembled WGS sequence"/>
</dbReference>
<dbReference type="AlphaFoldDB" id="A0A4C2EMX3"/>
<accession>A0A4C2EMX3</accession>
<keyword evidence="3" id="KW-1185">Reference proteome</keyword>
<evidence type="ECO:0000313" key="2">
    <source>
        <dbReference type="EMBL" id="GCF15861.1"/>
    </source>
</evidence>
<dbReference type="RefSeq" id="WP_137685276.1">
    <property type="nucleotide sequence ID" value="NZ_BIXZ01000011.1"/>
</dbReference>
<organism evidence="2 3">
    <name type="scientific">Haloarcula mannanilytica</name>
    <dbReference type="NCBI Taxonomy" id="2509225"/>
    <lineage>
        <taxon>Archaea</taxon>
        <taxon>Methanobacteriati</taxon>
        <taxon>Methanobacteriota</taxon>
        <taxon>Stenosarchaea group</taxon>
        <taxon>Halobacteria</taxon>
        <taxon>Halobacteriales</taxon>
        <taxon>Haloarculaceae</taxon>
        <taxon>Haloarcula</taxon>
    </lineage>
</organism>
<keyword evidence="1" id="KW-0812">Transmembrane</keyword>
<reference evidence="2 3" key="1">
    <citation type="submission" date="2019-02" db="EMBL/GenBank/DDBJ databases">
        <title>Haloarcula mannanilyticum sp. nov., a mannan degrading haloarchaeon isolated from commercial salt.</title>
        <authorList>
            <person name="Enomoto S."/>
            <person name="Shimane Y."/>
            <person name="Kamekura M."/>
            <person name="Ito T."/>
            <person name="Moriya O."/>
            <person name="Ihara K."/>
            <person name="Takahashi-Ando N."/>
            <person name="Fukushima Y."/>
            <person name="Yoshida Y."/>
            <person name="Usama R."/>
            <person name="Takai K."/>
            <person name="Minegishi H."/>
        </authorList>
    </citation>
    <scope>NUCLEOTIDE SEQUENCE [LARGE SCALE GENOMIC DNA]</scope>
    <source>
        <strain evidence="2 3">MD130-1</strain>
    </source>
</reference>
<protein>
    <submittedName>
        <fullName evidence="2">Uncharacterized protein</fullName>
    </submittedName>
</protein>
<dbReference type="EMBL" id="BIXZ01000011">
    <property type="protein sequence ID" value="GCF15861.1"/>
    <property type="molecule type" value="Genomic_DNA"/>
</dbReference>
<dbReference type="OrthoDB" id="186655at2157"/>
<proteinExistence type="predicted"/>
<sequence length="74" mass="8187">MPDETFTTVLCRFRRHFRLLFMVSVLSLLILGTALTAIESGSSTYVITVVQIVTFLVLGSLSFGLMVLCARSNE</sequence>
<evidence type="ECO:0000256" key="1">
    <source>
        <dbReference type="SAM" id="Phobius"/>
    </source>
</evidence>
<gene>
    <name evidence="2" type="ORF">Harman_37960</name>
</gene>
<comment type="caution">
    <text evidence="2">The sequence shown here is derived from an EMBL/GenBank/DDBJ whole genome shotgun (WGS) entry which is preliminary data.</text>
</comment>
<keyword evidence="1" id="KW-1133">Transmembrane helix</keyword>
<feature type="transmembrane region" description="Helical" evidence="1">
    <location>
        <begin position="44"/>
        <end position="70"/>
    </location>
</feature>
<name>A0A4C2EMX3_9EURY</name>
<evidence type="ECO:0000313" key="3">
    <source>
        <dbReference type="Proteomes" id="UP000304382"/>
    </source>
</evidence>
<feature type="transmembrane region" description="Helical" evidence="1">
    <location>
        <begin position="19"/>
        <end position="38"/>
    </location>
</feature>
<keyword evidence="1" id="KW-0472">Membrane</keyword>